<gene>
    <name evidence="2" type="ORF">HGRIS_004350</name>
</gene>
<sequence length="496" mass="56316">MKRTTTTAYRNTVPRSQVHAIPKHNSFNELDDLEPGEIPKHTRIEYLTSEAINEQRTIWTTVNVYLRGWRAISPSSTTTRLPVGTFRSARTSNPPFHPLKTLSGMNTPVNRRKRHVSTAARKARVPRETQTTPSRAYESETGNEHETEPEDYDSARPAPNRPATPIGDRLYGDGSDPDYVHYHLGPTPLFLSQRMHDTMLSLFQRASVNYNPWIPPYDQPFLMDEPFPHVSVKLHIYIITTFPAIDNTRMATAVKATRVITDSSGYELVLHIFDYEDGSRPQRGNVHSGIYHSRLQALAEANSPEENMIFTWGEDYSTLSASSPPPLVSIADSDDSDEDMRELNDHKADLKYQSQLADAINQAFDEVIASNDATYMVVNNDYETAFDDFVSVTDSDMEIATDTEEEVNELLEEPFSEAKNIYTFEPQPFGDNSDARFFELKTDMGDDADERVLCKHGKRGRTLFKPFSTQGPHRLTLFPFSLFDLPSSSPRLQRTH</sequence>
<accession>A0ABR3IPI4</accession>
<evidence type="ECO:0000313" key="3">
    <source>
        <dbReference type="Proteomes" id="UP001556367"/>
    </source>
</evidence>
<evidence type="ECO:0000256" key="1">
    <source>
        <dbReference type="SAM" id="MobiDB-lite"/>
    </source>
</evidence>
<organism evidence="2 3">
    <name type="scientific">Hohenbuehelia grisea</name>
    <dbReference type="NCBI Taxonomy" id="104357"/>
    <lineage>
        <taxon>Eukaryota</taxon>
        <taxon>Fungi</taxon>
        <taxon>Dikarya</taxon>
        <taxon>Basidiomycota</taxon>
        <taxon>Agaricomycotina</taxon>
        <taxon>Agaricomycetes</taxon>
        <taxon>Agaricomycetidae</taxon>
        <taxon>Agaricales</taxon>
        <taxon>Pleurotineae</taxon>
        <taxon>Pleurotaceae</taxon>
        <taxon>Hohenbuehelia</taxon>
    </lineage>
</organism>
<comment type="caution">
    <text evidence="2">The sequence shown here is derived from an EMBL/GenBank/DDBJ whole genome shotgun (WGS) entry which is preliminary data.</text>
</comment>
<protein>
    <submittedName>
        <fullName evidence="2">Uncharacterized protein</fullName>
    </submittedName>
</protein>
<reference evidence="3" key="1">
    <citation type="submission" date="2024-06" db="EMBL/GenBank/DDBJ databases">
        <title>Multi-omics analyses provide insights into the biosynthesis of the anticancer antibiotic pleurotin in Hohenbuehelia grisea.</title>
        <authorList>
            <person name="Weaver J.A."/>
            <person name="Alberti F."/>
        </authorList>
    </citation>
    <scope>NUCLEOTIDE SEQUENCE [LARGE SCALE GENOMIC DNA]</scope>
    <source>
        <strain evidence="3">T-177</strain>
    </source>
</reference>
<proteinExistence type="predicted"/>
<dbReference type="EMBL" id="JASNQZ010000019">
    <property type="protein sequence ID" value="KAL0945202.1"/>
    <property type="molecule type" value="Genomic_DNA"/>
</dbReference>
<feature type="compositionally biased region" description="Basic residues" evidence="1">
    <location>
        <begin position="110"/>
        <end position="124"/>
    </location>
</feature>
<dbReference type="Proteomes" id="UP001556367">
    <property type="component" value="Unassembled WGS sequence"/>
</dbReference>
<feature type="region of interest" description="Disordered" evidence="1">
    <location>
        <begin position="87"/>
        <end position="172"/>
    </location>
</feature>
<keyword evidence="3" id="KW-1185">Reference proteome</keyword>
<name>A0ABR3IPI4_9AGAR</name>
<evidence type="ECO:0000313" key="2">
    <source>
        <dbReference type="EMBL" id="KAL0945202.1"/>
    </source>
</evidence>